<feature type="region of interest" description="Disordered" evidence="1">
    <location>
        <begin position="1"/>
        <end position="113"/>
    </location>
</feature>
<dbReference type="RefSeq" id="XP_028464546.1">
    <property type="nucleotide sequence ID" value="XM_028612339.1"/>
</dbReference>
<proteinExistence type="predicted"/>
<evidence type="ECO:0000259" key="2">
    <source>
        <dbReference type="PROSITE" id="PS50181"/>
    </source>
</evidence>
<dbReference type="OrthoDB" id="3642468at2759"/>
<dbReference type="CDD" id="cd09917">
    <property type="entry name" value="F-box_SF"/>
    <property type="match status" value="1"/>
</dbReference>
<feature type="compositionally biased region" description="Basic residues" evidence="1">
    <location>
        <begin position="85"/>
        <end position="107"/>
    </location>
</feature>
<dbReference type="GeneID" id="39580817"/>
<feature type="domain" description="F-box" evidence="2">
    <location>
        <begin position="110"/>
        <end position="158"/>
    </location>
</feature>
<dbReference type="Proteomes" id="UP000272025">
    <property type="component" value="Unassembled WGS sequence"/>
</dbReference>
<accession>A0A3N2PQK9</accession>
<dbReference type="STRING" id="1314773.A0A3N2PQK9"/>
<dbReference type="InterPro" id="IPR001810">
    <property type="entry name" value="F-box_dom"/>
</dbReference>
<evidence type="ECO:0000313" key="3">
    <source>
        <dbReference type="EMBL" id="ROT36740.1"/>
    </source>
</evidence>
<dbReference type="SUPFAM" id="SSF81383">
    <property type="entry name" value="F-box domain"/>
    <property type="match status" value="1"/>
</dbReference>
<reference evidence="3 4" key="1">
    <citation type="journal article" date="2018" name="Mol. Ecol.">
        <title>The obligate alkalophilic soda-lake fungus Sodiomyces alkalinus has shifted to a protein diet.</title>
        <authorList>
            <person name="Grum-Grzhimaylo A.A."/>
            <person name="Falkoski D.L."/>
            <person name="van den Heuvel J."/>
            <person name="Valero-Jimenez C.A."/>
            <person name="Min B."/>
            <person name="Choi I.G."/>
            <person name="Lipzen A."/>
            <person name="Daum C.G."/>
            <person name="Aanen D.K."/>
            <person name="Tsang A."/>
            <person name="Henrissat B."/>
            <person name="Bilanenko E.N."/>
            <person name="de Vries R.P."/>
            <person name="van Kan J.A.L."/>
            <person name="Grigoriev I.V."/>
            <person name="Debets A.J.M."/>
        </authorList>
    </citation>
    <scope>NUCLEOTIDE SEQUENCE [LARGE SCALE GENOMIC DNA]</scope>
    <source>
        <strain evidence="3 4">F11</strain>
    </source>
</reference>
<dbReference type="InterPro" id="IPR036047">
    <property type="entry name" value="F-box-like_dom_sf"/>
</dbReference>
<protein>
    <recommendedName>
        <fullName evidence="2">F-box domain-containing protein</fullName>
    </recommendedName>
</protein>
<dbReference type="PROSITE" id="PS50181">
    <property type="entry name" value="FBOX"/>
    <property type="match status" value="1"/>
</dbReference>
<feature type="compositionally biased region" description="Basic and acidic residues" evidence="1">
    <location>
        <begin position="24"/>
        <end position="41"/>
    </location>
</feature>
<evidence type="ECO:0000256" key="1">
    <source>
        <dbReference type="SAM" id="MobiDB-lite"/>
    </source>
</evidence>
<dbReference type="Pfam" id="PF12937">
    <property type="entry name" value="F-box-like"/>
    <property type="match status" value="1"/>
</dbReference>
<organism evidence="3 4">
    <name type="scientific">Sodiomyces alkalinus (strain CBS 110278 / VKM F-3762 / F11)</name>
    <name type="common">Alkaliphilic filamentous fungus</name>
    <dbReference type="NCBI Taxonomy" id="1314773"/>
    <lineage>
        <taxon>Eukaryota</taxon>
        <taxon>Fungi</taxon>
        <taxon>Dikarya</taxon>
        <taxon>Ascomycota</taxon>
        <taxon>Pezizomycotina</taxon>
        <taxon>Sordariomycetes</taxon>
        <taxon>Hypocreomycetidae</taxon>
        <taxon>Glomerellales</taxon>
        <taxon>Plectosphaerellaceae</taxon>
        <taxon>Sodiomyces</taxon>
    </lineage>
</organism>
<name>A0A3N2PQK9_SODAK</name>
<feature type="compositionally biased region" description="Acidic residues" evidence="1">
    <location>
        <begin position="42"/>
        <end position="54"/>
    </location>
</feature>
<dbReference type="AlphaFoldDB" id="A0A3N2PQK9"/>
<dbReference type="EMBL" id="ML119058">
    <property type="protein sequence ID" value="ROT36740.1"/>
    <property type="molecule type" value="Genomic_DNA"/>
</dbReference>
<sequence>MADHIVKLPECSADADESQESQDVQDHEPEKSTHYDPRNDQSQDEDEDDDDDDTNPSIPTSRPSPTPSAPLTDSDRVAVDGHLTIRSKRTERQRKRQQKRLAKKPTAHHSTDGIPLPNELLLVVLSYLRPSDLFILLRTSKFLRDTILDWETSLVKDIIDLRYPCLAQCIRLPRLLGDVDPALHPALLNPADGRHTMGTRKFHHIQPPDHAFICTCLTCVLHWIALCVVVDFAHWQPRLDAGDPLPTIPRGTSPEWNEVLLASHVGVVRNALASPLWYARLLEEHLRSTTRSIRRHAENKGNRRRRFEMTRRDELAGTDALLRRKGPATVDFPFHRDNYYMLEAYLPNRSWSSDQERWLYLPDLHERDLQWVAQYHARKREDENGGAGRTV</sequence>
<gene>
    <name evidence="3" type="ORF">SODALDRAFT_334937</name>
</gene>
<keyword evidence="4" id="KW-1185">Reference proteome</keyword>
<evidence type="ECO:0000313" key="4">
    <source>
        <dbReference type="Proteomes" id="UP000272025"/>
    </source>
</evidence>